<dbReference type="Proteomes" id="UP000076512">
    <property type="component" value="Unassembled WGS sequence"/>
</dbReference>
<protein>
    <submittedName>
        <fullName evidence="1">Uncharacterized protein</fullName>
    </submittedName>
</protein>
<dbReference type="EMBL" id="LWGR01000013">
    <property type="protein sequence ID" value="KZM70742.1"/>
    <property type="molecule type" value="Genomic_DNA"/>
</dbReference>
<proteinExistence type="predicted"/>
<organism evidence="1 2">
    <name type="scientific">Nocardia terpenica</name>
    <dbReference type="NCBI Taxonomy" id="455432"/>
    <lineage>
        <taxon>Bacteria</taxon>
        <taxon>Bacillati</taxon>
        <taxon>Actinomycetota</taxon>
        <taxon>Actinomycetes</taxon>
        <taxon>Mycobacteriales</taxon>
        <taxon>Nocardiaceae</taxon>
        <taxon>Nocardia</taxon>
    </lineage>
</organism>
<accession>A0A164JUU1</accession>
<dbReference type="AlphaFoldDB" id="A0A164JUU1"/>
<evidence type="ECO:0000313" key="2">
    <source>
        <dbReference type="Proteomes" id="UP000076512"/>
    </source>
</evidence>
<sequence>MPEIEYPRPSFVRSMLVGMAGNRARVVPDDPADTSMYLWGCGATGEHNINDLRTRRVTSPEAVLDMADRFEAQLPNLWGYGLSIFASGSDFADTANMPPDAIRAAPGGRRTFRIRDLVCGAVVFDARGMTRGVVICPPDPSLIEWDYDTLTPEPRQRLLRRFFDGAISASVWAAALSLEPIINADILSQLTPSASAYRYWRKQQLPAEHE</sequence>
<evidence type="ECO:0000313" key="1">
    <source>
        <dbReference type="EMBL" id="KZM70742.1"/>
    </source>
</evidence>
<comment type="caution">
    <text evidence="1">The sequence shown here is derived from an EMBL/GenBank/DDBJ whole genome shotgun (WGS) entry which is preliminary data.</text>
</comment>
<reference evidence="1 2" key="1">
    <citation type="submission" date="2016-04" db="EMBL/GenBank/DDBJ databases">
        <authorList>
            <person name="Evans L.H."/>
            <person name="Alamgir A."/>
            <person name="Owens N."/>
            <person name="Weber N.D."/>
            <person name="Virtaneva K."/>
            <person name="Barbian K."/>
            <person name="Babar A."/>
            <person name="Rosenke K."/>
        </authorList>
    </citation>
    <scope>NUCLEOTIDE SEQUENCE [LARGE SCALE GENOMIC DNA]</scope>
    <source>
        <strain evidence="1 2">IFM 0406</strain>
    </source>
</reference>
<dbReference type="STRING" id="455432.AWN90_39985"/>
<keyword evidence="2" id="KW-1185">Reference proteome</keyword>
<gene>
    <name evidence="1" type="ORF">AWN90_39985</name>
</gene>
<name>A0A164JUU1_9NOCA</name>